<dbReference type="Gene3D" id="3.10.20.90">
    <property type="entry name" value="Phosphatidylinositol 3-kinase Catalytic Subunit, Chain A, domain 1"/>
    <property type="match status" value="1"/>
</dbReference>
<protein>
    <submittedName>
        <fullName evidence="2">EsaB/YukD family protein</fullName>
    </submittedName>
</protein>
<sequence>MMMVELVVPALNQSYDFQLDETLTVGALLEEMVEMLCRKEKRQLPAQGETLCLGWIEGGVLLHPEAALRDYGIADGGRLILV</sequence>
<reference evidence="2" key="2">
    <citation type="submission" date="2021-04" db="EMBL/GenBank/DDBJ databases">
        <authorList>
            <person name="Gilroy R."/>
        </authorList>
    </citation>
    <scope>NUCLEOTIDE SEQUENCE</scope>
    <source>
        <strain evidence="2">CHK189-11263</strain>
    </source>
</reference>
<gene>
    <name evidence="2" type="ORF">H9714_06045</name>
</gene>
<dbReference type="InterPro" id="IPR000626">
    <property type="entry name" value="Ubiquitin-like_dom"/>
</dbReference>
<name>A0A9D2MBB2_9FIRM</name>
<dbReference type="EMBL" id="DWYC01000053">
    <property type="protein sequence ID" value="HJB57094.1"/>
    <property type="molecule type" value="Genomic_DNA"/>
</dbReference>
<evidence type="ECO:0000313" key="3">
    <source>
        <dbReference type="Proteomes" id="UP000824208"/>
    </source>
</evidence>
<dbReference type="Proteomes" id="UP000824208">
    <property type="component" value="Unassembled WGS sequence"/>
</dbReference>
<proteinExistence type="predicted"/>
<dbReference type="Pfam" id="PF08817">
    <property type="entry name" value="YukD"/>
    <property type="match status" value="1"/>
</dbReference>
<feature type="domain" description="Ubiquitin-like" evidence="1">
    <location>
        <begin position="4"/>
        <end position="82"/>
    </location>
</feature>
<dbReference type="AlphaFoldDB" id="A0A9D2MBB2"/>
<accession>A0A9D2MBB2</accession>
<dbReference type="InterPro" id="IPR024962">
    <property type="entry name" value="YukD-like"/>
</dbReference>
<evidence type="ECO:0000259" key="1">
    <source>
        <dbReference type="PROSITE" id="PS50053"/>
    </source>
</evidence>
<organism evidence="2 3">
    <name type="scientific">Candidatus Flavonifractor intestinipullorum</name>
    <dbReference type="NCBI Taxonomy" id="2838587"/>
    <lineage>
        <taxon>Bacteria</taxon>
        <taxon>Bacillati</taxon>
        <taxon>Bacillota</taxon>
        <taxon>Clostridia</taxon>
        <taxon>Eubacteriales</taxon>
        <taxon>Oscillospiraceae</taxon>
        <taxon>Flavonifractor</taxon>
    </lineage>
</organism>
<evidence type="ECO:0000313" key="2">
    <source>
        <dbReference type="EMBL" id="HJB57094.1"/>
    </source>
</evidence>
<reference evidence="2" key="1">
    <citation type="journal article" date="2021" name="PeerJ">
        <title>Extensive microbial diversity within the chicken gut microbiome revealed by metagenomics and culture.</title>
        <authorList>
            <person name="Gilroy R."/>
            <person name="Ravi A."/>
            <person name="Getino M."/>
            <person name="Pursley I."/>
            <person name="Horton D.L."/>
            <person name="Alikhan N.F."/>
            <person name="Baker D."/>
            <person name="Gharbi K."/>
            <person name="Hall N."/>
            <person name="Watson M."/>
            <person name="Adriaenssens E.M."/>
            <person name="Foster-Nyarko E."/>
            <person name="Jarju S."/>
            <person name="Secka A."/>
            <person name="Antonio M."/>
            <person name="Oren A."/>
            <person name="Chaudhuri R.R."/>
            <person name="La Ragione R."/>
            <person name="Hildebrand F."/>
            <person name="Pallen M.J."/>
        </authorList>
    </citation>
    <scope>NUCLEOTIDE SEQUENCE</scope>
    <source>
        <strain evidence="2">CHK189-11263</strain>
    </source>
</reference>
<dbReference type="PROSITE" id="PS50053">
    <property type="entry name" value="UBIQUITIN_2"/>
    <property type="match status" value="1"/>
</dbReference>
<comment type="caution">
    <text evidence="2">The sequence shown here is derived from an EMBL/GenBank/DDBJ whole genome shotgun (WGS) entry which is preliminary data.</text>
</comment>